<dbReference type="InterPro" id="IPR001950">
    <property type="entry name" value="SUI1"/>
</dbReference>
<dbReference type="SUPFAM" id="SSF88697">
    <property type="entry name" value="PUA domain-like"/>
    <property type="match status" value="1"/>
</dbReference>
<dbReference type="PROSITE" id="PS50296">
    <property type="entry name" value="SUI1"/>
    <property type="match status" value="1"/>
</dbReference>
<dbReference type="Gene3D" id="3.30.780.10">
    <property type="entry name" value="SUI1-like domain"/>
    <property type="match status" value="1"/>
</dbReference>
<feature type="compositionally biased region" description="Polar residues" evidence="1">
    <location>
        <begin position="314"/>
        <end position="331"/>
    </location>
</feature>
<evidence type="ECO:0000313" key="3">
    <source>
        <dbReference type="EMBL" id="KAK2968931.1"/>
    </source>
</evidence>
<dbReference type="Pfam" id="PF26292">
    <property type="entry name" value="PUA_elF2D"/>
    <property type="match status" value="1"/>
</dbReference>
<evidence type="ECO:0000259" key="2">
    <source>
        <dbReference type="PROSITE" id="PS50296"/>
    </source>
</evidence>
<evidence type="ECO:0000256" key="1">
    <source>
        <dbReference type="SAM" id="MobiDB-lite"/>
    </source>
</evidence>
<dbReference type="InterPro" id="IPR036877">
    <property type="entry name" value="SUI1_dom_sf"/>
</dbReference>
<dbReference type="Pfam" id="PF25304">
    <property type="entry name" value="WHD_eIF2D"/>
    <property type="match status" value="1"/>
</dbReference>
<dbReference type="Pfam" id="PF26291">
    <property type="entry name" value="SWIB_eIF2D"/>
    <property type="match status" value="1"/>
</dbReference>
<dbReference type="PANTHER" id="PTHR12217">
    <property type="entry name" value="EUKARYOTIC TRANSLATION INITIATION FACTOR 2D"/>
    <property type="match status" value="1"/>
</dbReference>
<dbReference type="GO" id="GO:0001731">
    <property type="term" value="P:formation of translation preinitiation complex"/>
    <property type="evidence" value="ECO:0007669"/>
    <property type="project" value="InterPro"/>
</dbReference>
<dbReference type="PROSITE" id="PS50890">
    <property type="entry name" value="PUA"/>
    <property type="match status" value="1"/>
</dbReference>
<feature type="region of interest" description="Disordered" evidence="1">
    <location>
        <begin position="314"/>
        <end position="365"/>
    </location>
</feature>
<dbReference type="InterPro" id="IPR048248">
    <property type="entry name" value="PUA_eIF2d-like"/>
</dbReference>
<organism evidence="3 4">
    <name type="scientific">Escallonia rubra</name>
    <dbReference type="NCBI Taxonomy" id="112253"/>
    <lineage>
        <taxon>Eukaryota</taxon>
        <taxon>Viridiplantae</taxon>
        <taxon>Streptophyta</taxon>
        <taxon>Embryophyta</taxon>
        <taxon>Tracheophyta</taxon>
        <taxon>Spermatophyta</taxon>
        <taxon>Magnoliopsida</taxon>
        <taxon>eudicotyledons</taxon>
        <taxon>Gunneridae</taxon>
        <taxon>Pentapetalae</taxon>
        <taxon>asterids</taxon>
        <taxon>campanulids</taxon>
        <taxon>Escalloniales</taxon>
        <taxon>Escalloniaceae</taxon>
        <taxon>Escallonia</taxon>
    </lineage>
</organism>
<dbReference type="InterPro" id="IPR039757">
    <property type="entry name" value="EIF2D"/>
</dbReference>
<dbReference type="InterPro" id="IPR036885">
    <property type="entry name" value="SWIB_MDM2_dom_sf"/>
</dbReference>
<dbReference type="GO" id="GO:0003743">
    <property type="term" value="F:translation initiation factor activity"/>
    <property type="evidence" value="ECO:0007669"/>
    <property type="project" value="InterPro"/>
</dbReference>
<dbReference type="PANTHER" id="PTHR12217:SF4">
    <property type="entry name" value="EUKARYOTIC TRANSLATION INITIATION FACTOR 2D"/>
    <property type="match status" value="1"/>
</dbReference>
<dbReference type="SUPFAM" id="SSF47592">
    <property type="entry name" value="SWIB/MDM2 domain"/>
    <property type="match status" value="1"/>
</dbReference>
<dbReference type="FunFam" id="3.30.780.10:FF:000008">
    <property type="entry name" value="eukaryotic translation initiation factor 2D"/>
    <property type="match status" value="1"/>
</dbReference>
<feature type="domain" description="SUI1" evidence="2">
    <location>
        <begin position="655"/>
        <end position="727"/>
    </location>
</feature>
<dbReference type="Pfam" id="PF01253">
    <property type="entry name" value="SUI1"/>
    <property type="match status" value="1"/>
</dbReference>
<dbReference type="InterPro" id="IPR015947">
    <property type="entry name" value="PUA-like_sf"/>
</dbReference>
<accession>A0AA88QQK9</accession>
<dbReference type="EMBL" id="JAVXUO010002871">
    <property type="protein sequence ID" value="KAK2968931.1"/>
    <property type="molecule type" value="Genomic_DNA"/>
</dbReference>
<sequence>MMGVQLLLCGLNNEQTPTVGELSKDNPIIRVKWLKCLRCIEVRHKSNQCPKRVDIQVNLSENQEAGFNKNLSNFEGEDHVDACDPNVLDKEGIKGDVFGEALVTELPHGLVISPIFNVADIYPFHGDTHAELGDAGVETSVAGQLDCGKSWLSEEEFMETDAEICQVQKKKFVRSLSFGHSITHTIVAVYALWKVPGLLPAFVLKGGEVSGFIIGGADLMFPGINIPADGLPSFLAGEPWAVKVPGNPAPIAVGTTCISSTQAIKAGLRGKALRITHTYRDSLWESVETRHVPNAGFLEDVVFGDPSLIPLCQPSDSLTNDASVNQENSGSNKEEGKALDTTDGDTNVDSTSTTHPNSETDTSGLVLSDMGDLKVTENASVYETNAENQQTLSMAEVDALLHKCLLQALHTTVKDKDLPLPGSTLWSGHVLPCRPSGIILDIKKSSHKKLSKWLQSESSAGMFDPDVRDHAVVVDIVEDLGSYSVMRISVKEDKHKKEVVLFAVNRSHPEYASFKPEKLRAEKKEQPMDHAVNEGRLHTKLEVAEKYKPSVHVNPIFASVGADTQKLYSASEATDIVFRYIEKENMVKATDKSVVVLDAILCDALFKGAIKKGSSYPTEIHKKDLGPTFIHRMQAHHVVTRGNESIVRKGALKTIQIMTERRQGNKKVTKLSGMESFLIHAEALASELQKKFACSTTVAELPGKKGLEVLVQGGVIDDLAKHLVEHYGVPKRYIEVLDKTKK</sequence>
<dbReference type="InterPro" id="IPR039759">
    <property type="entry name" value="eIF2D_SUI1"/>
</dbReference>
<dbReference type="Gene3D" id="3.10.400.20">
    <property type="match status" value="1"/>
</dbReference>
<feature type="compositionally biased region" description="Polar residues" evidence="1">
    <location>
        <begin position="344"/>
        <end position="365"/>
    </location>
</feature>
<evidence type="ECO:0000313" key="4">
    <source>
        <dbReference type="Proteomes" id="UP001187471"/>
    </source>
</evidence>
<keyword evidence="4" id="KW-1185">Reference proteome</keyword>
<dbReference type="InterPro" id="IPR057429">
    <property type="entry name" value="WH_eIF2D"/>
</dbReference>
<reference evidence="3" key="1">
    <citation type="submission" date="2022-12" db="EMBL/GenBank/DDBJ databases">
        <title>Draft genome assemblies for two species of Escallonia (Escalloniales).</title>
        <authorList>
            <person name="Chanderbali A."/>
            <person name="Dervinis C."/>
            <person name="Anghel I."/>
            <person name="Soltis D."/>
            <person name="Soltis P."/>
            <person name="Zapata F."/>
        </authorList>
    </citation>
    <scope>NUCLEOTIDE SEQUENCE</scope>
    <source>
        <strain evidence="3">UCBG92.1500</strain>
        <tissue evidence="3">Leaf</tissue>
    </source>
</reference>
<dbReference type="Proteomes" id="UP001187471">
    <property type="component" value="Unassembled WGS sequence"/>
</dbReference>
<gene>
    <name evidence="3" type="ORF">RJ640_013462</name>
</gene>
<protein>
    <recommendedName>
        <fullName evidence="2">SUI1 domain-containing protein</fullName>
    </recommendedName>
</protein>
<dbReference type="CDD" id="cd11608">
    <property type="entry name" value="eIF2D_C"/>
    <property type="match status" value="1"/>
</dbReference>
<dbReference type="SUPFAM" id="SSF55159">
    <property type="entry name" value="eIF1-like"/>
    <property type="match status" value="1"/>
</dbReference>
<dbReference type="InterPro" id="IPR058886">
    <property type="entry name" value="SWIB_eIF2D"/>
</dbReference>
<comment type="caution">
    <text evidence="3">The sequence shown here is derived from an EMBL/GenBank/DDBJ whole genome shotgun (WGS) entry which is preliminary data.</text>
</comment>
<dbReference type="CDD" id="cd21156">
    <property type="entry name" value="PUA_eIF2d-like"/>
    <property type="match status" value="1"/>
</dbReference>
<dbReference type="AlphaFoldDB" id="A0AA88QQK9"/>
<proteinExistence type="predicted"/>
<name>A0AA88QQK9_9ASTE</name>